<keyword evidence="4" id="KW-1185">Reference proteome</keyword>
<name>A0A7M1LFL6_9BACT</name>
<dbReference type="InterPro" id="IPR011006">
    <property type="entry name" value="CheY-like_superfamily"/>
</dbReference>
<dbReference type="Proteomes" id="UP000594749">
    <property type="component" value="Chromosome"/>
</dbReference>
<evidence type="ECO:0000313" key="4">
    <source>
        <dbReference type="Proteomes" id="UP000594749"/>
    </source>
</evidence>
<dbReference type="Gene3D" id="3.40.50.2300">
    <property type="match status" value="1"/>
</dbReference>
<evidence type="ECO:0000313" key="3">
    <source>
        <dbReference type="EMBL" id="QOQ86696.1"/>
    </source>
</evidence>
<evidence type="ECO:0000259" key="2">
    <source>
        <dbReference type="PROSITE" id="PS50110"/>
    </source>
</evidence>
<dbReference type="GO" id="GO:0000160">
    <property type="term" value="P:phosphorelay signal transduction system"/>
    <property type="evidence" value="ECO:0007669"/>
    <property type="project" value="InterPro"/>
</dbReference>
<dbReference type="PROSITE" id="PS50110">
    <property type="entry name" value="RESPONSE_REGULATORY"/>
    <property type="match status" value="1"/>
</dbReference>
<gene>
    <name evidence="3" type="ORF">IMC76_05565</name>
</gene>
<proteinExistence type="predicted"/>
<protein>
    <submittedName>
        <fullName evidence="3">Response regulator</fullName>
    </submittedName>
</protein>
<dbReference type="CDD" id="cd00156">
    <property type="entry name" value="REC"/>
    <property type="match status" value="1"/>
</dbReference>
<dbReference type="SMART" id="SM00448">
    <property type="entry name" value="REC"/>
    <property type="match status" value="1"/>
</dbReference>
<comment type="caution">
    <text evidence="1">Lacks conserved residue(s) required for the propagation of feature annotation.</text>
</comment>
<evidence type="ECO:0000256" key="1">
    <source>
        <dbReference type="PROSITE-ProRule" id="PRU00169"/>
    </source>
</evidence>
<dbReference type="Gene3D" id="1.10.10.60">
    <property type="entry name" value="Homeodomain-like"/>
    <property type="match status" value="1"/>
</dbReference>
<reference evidence="3 4" key="1">
    <citation type="submission" date="2020-10" db="EMBL/GenBank/DDBJ databases">
        <title>Campylobacter and Helicobacter PacBio genomes.</title>
        <authorList>
            <person name="Lane C."/>
        </authorList>
    </citation>
    <scope>NUCLEOTIDE SEQUENCE [LARGE SCALE GENOMIC DNA]</scope>
    <source>
        <strain evidence="3 4">2016D-0077</strain>
    </source>
</reference>
<dbReference type="OrthoDB" id="5328903at2"/>
<accession>A0A7M1LFL6</accession>
<dbReference type="RefSeq" id="WP_025803696.1">
    <property type="nucleotide sequence ID" value="NZ_CP053842.1"/>
</dbReference>
<dbReference type="SUPFAM" id="SSF52172">
    <property type="entry name" value="CheY-like"/>
    <property type="match status" value="1"/>
</dbReference>
<feature type="domain" description="Response regulatory" evidence="2">
    <location>
        <begin position="2"/>
        <end position="109"/>
    </location>
</feature>
<dbReference type="AlphaFoldDB" id="A0A7M1LFL6"/>
<organism evidence="3 4">
    <name type="scientific">Campylobacter corcagiensis</name>
    <dbReference type="NCBI Taxonomy" id="1448857"/>
    <lineage>
        <taxon>Bacteria</taxon>
        <taxon>Pseudomonadati</taxon>
        <taxon>Campylobacterota</taxon>
        <taxon>Epsilonproteobacteria</taxon>
        <taxon>Campylobacterales</taxon>
        <taxon>Campylobacteraceae</taxon>
        <taxon>Campylobacter</taxon>
    </lineage>
</organism>
<dbReference type="EMBL" id="CP063078">
    <property type="protein sequence ID" value="QOQ86696.1"/>
    <property type="molecule type" value="Genomic_DNA"/>
</dbReference>
<sequence>MKILIVENEVYLAQSIAAKLTSIGHECEISVKLKDVMAYEKLDALLLSANMFGENIYDVIKKFQDSIIIMLISYISNDTVSRPLKSGASDYIQKPFMVEELLRKLEHFREFNSLKKLRNSFENYMDFYFLDSKNFEFKNLKLPLFLNSKNSKISDEFAYKYSKFIKSDFNVISLDDKNLDSLKRLNSYSYLLNFSSLKNKEQFFEIIKNRPFIINAKGVDISLPFETLNLESDKNFSMIDDILTVDEYFKFVIKNYQDSFSDTQLAKKLGISRKSLWEKRKRYGIQKHNNIV</sequence>
<dbReference type="InterPro" id="IPR001789">
    <property type="entry name" value="Sig_transdc_resp-reg_receiver"/>
</dbReference>